<feature type="transmembrane region" description="Helical" evidence="1">
    <location>
        <begin position="158"/>
        <end position="177"/>
    </location>
</feature>
<accession>A0A0V8JPM1</accession>
<keyword evidence="1" id="KW-0812">Transmembrane</keyword>
<dbReference type="GO" id="GO:0004175">
    <property type="term" value="F:endopeptidase activity"/>
    <property type="evidence" value="ECO:0007669"/>
    <property type="project" value="UniProtKB-ARBA"/>
</dbReference>
<name>A0A0V8JPM1_9BACI</name>
<sequence>MNWNKRIWSRRELTLLLGLVFIVIPVLIEYLFKKKLNAILQNDLYAGTLTGLLMAILFTLGVYVVALKPNHLSWKEVGLKAFPPRAWISIVWLTLLLIIISIMAVLAMELLGIGTSNKKTESLQSRLTVMNFMIGFISASIVSPVYEEIFYRGFLYRWFRRWGVLPATLISSVLFTLAHLPTYNTLLVNFISGGILCWVYEKTGSVVPGMIIHGVFNGIAITLAALA</sequence>
<evidence type="ECO:0000313" key="3">
    <source>
        <dbReference type="EMBL" id="KSU88954.1"/>
    </source>
</evidence>
<comment type="caution">
    <text evidence="3">The sequence shown here is derived from an EMBL/GenBank/DDBJ whole genome shotgun (WGS) entry which is preliminary data.</text>
</comment>
<keyword evidence="4" id="KW-1185">Reference proteome</keyword>
<keyword evidence="3" id="KW-0645">Protease</keyword>
<feature type="domain" description="CAAX prenyl protease 2/Lysostaphin resistance protein A-like" evidence="2">
    <location>
        <begin position="132"/>
        <end position="218"/>
    </location>
</feature>
<dbReference type="PANTHER" id="PTHR36435">
    <property type="entry name" value="SLR1288 PROTEIN"/>
    <property type="match status" value="1"/>
</dbReference>
<dbReference type="Pfam" id="PF02517">
    <property type="entry name" value="Rce1-like"/>
    <property type="match status" value="1"/>
</dbReference>
<reference evidence="3 4" key="1">
    <citation type="submission" date="2015-11" db="EMBL/GenBank/DDBJ databases">
        <title>Bacillus caseinolyticus sp nov.</title>
        <authorList>
            <person name="Dastager S.G."/>
            <person name="Mawlankar R."/>
        </authorList>
    </citation>
    <scope>NUCLEOTIDE SEQUENCE [LARGE SCALE GENOMIC DNA]</scope>
    <source>
        <strain evidence="3 4">SGD-V-76</strain>
    </source>
</reference>
<evidence type="ECO:0000259" key="2">
    <source>
        <dbReference type="Pfam" id="PF02517"/>
    </source>
</evidence>
<protein>
    <submittedName>
        <fullName evidence="3">CAAX protease</fullName>
    </submittedName>
</protein>
<feature type="transmembrane region" description="Helical" evidence="1">
    <location>
        <begin position="207"/>
        <end position="226"/>
    </location>
</feature>
<keyword evidence="1" id="KW-0472">Membrane</keyword>
<dbReference type="EMBL" id="LNQP01000012">
    <property type="protein sequence ID" value="KSU88954.1"/>
    <property type="molecule type" value="Genomic_DNA"/>
</dbReference>
<dbReference type="PANTHER" id="PTHR36435:SF1">
    <property type="entry name" value="CAAX AMINO TERMINAL PROTEASE FAMILY PROTEIN"/>
    <property type="match status" value="1"/>
</dbReference>
<dbReference type="InterPro" id="IPR003675">
    <property type="entry name" value="Rce1/LyrA-like_dom"/>
</dbReference>
<feature type="transmembrane region" description="Helical" evidence="1">
    <location>
        <begin position="44"/>
        <end position="66"/>
    </location>
</feature>
<feature type="transmembrane region" description="Helical" evidence="1">
    <location>
        <begin position="86"/>
        <end position="107"/>
    </location>
</feature>
<dbReference type="AlphaFoldDB" id="A0A0V8JPM1"/>
<evidence type="ECO:0000313" key="4">
    <source>
        <dbReference type="Proteomes" id="UP000053681"/>
    </source>
</evidence>
<gene>
    <name evidence="3" type="ORF">AS180_04645</name>
</gene>
<dbReference type="GeneID" id="93683259"/>
<dbReference type="Proteomes" id="UP000053681">
    <property type="component" value="Unassembled WGS sequence"/>
</dbReference>
<feature type="transmembrane region" description="Helical" evidence="1">
    <location>
        <begin position="127"/>
        <end position="146"/>
    </location>
</feature>
<dbReference type="RefSeq" id="WP_025910965.1">
    <property type="nucleotide sequence ID" value="NZ_KQ758632.1"/>
</dbReference>
<dbReference type="InterPro" id="IPR052710">
    <property type="entry name" value="CAAX_protease"/>
</dbReference>
<proteinExistence type="predicted"/>
<keyword evidence="1" id="KW-1133">Transmembrane helix</keyword>
<dbReference type="GO" id="GO:0006508">
    <property type="term" value="P:proteolysis"/>
    <property type="evidence" value="ECO:0007669"/>
    <property type="project" value="UniProtKB-KW"/>
</dbReference>
<feature type="transmembrane region" description="Helical" evidence="1">
    <location>
        <begin position="12"/>
        <end position="32"/>
    </location>
</feature>
<dbReference type="GO" id="GO:0080120">
    <property type="term" value="P:CAAX-box protein maturation"/>
    <property type="evidence" value="ECO:0007669"/>
    <property type="project" value="UniProtKB-ARBA"/>
</dbReference>
<evidence type="ECO:0000256" key="1">
    <source>
        <dbReference type="SAM" id="Phobius"/>
    </source>
</evidence>
<keyword evidence="3" id="KW-0378">Hydrolase</keyword>
<organism evidence="3 4">
    <name type="scientific">Priestia veravalensis</name>
    <dbReference type="NCBI Taxonomy" id="1414648"/>
    <lineage>
        <taxon>Bacteria</taxon>
        <taxon>Bacillati</taxon>
        <taxon>Bacillota</taxon>
        <taxon>Bacilli</taxon>
        <taxon>Bacillales</taxon>
        <taxon>Bacillaceae</taxon>
        <taxon>Priestia</taxon>
    </lineage>
</organism>